<accession>A0A0A2LMQ8</accession>
<feature type="signal peptide" evidence="1">
    <location>
        <begin position="1"/>
        <end position="21"/>
    </location>
</feature>
<organism evidence="2 3">
    <name type="scientific">Flavobacterium beibuense F44-8</name>
    <dbReference type="NCBI Taxonomy" id="1406840"/>
    <lineage>
        <taxon>Bacteria</taxon>
        <taxon>Pseudomonadati</taxon>
        <taxon>Bacteroidota</taxon>
        <taxon>Flavobacteriia</taxon>
        <taxon>Flavobacteriales</taxon>
        <taxon>Flavobacteriaceae</taxon>
        <taxon>Flavobacterium</taxon>
    </lineage>
</organism>
<dbReference type="AlphaFoldDB" id="A0A0A2LMQ8"/>
<dbReference type="RefSeq" id="WP_035132961.1">
    <property type="nucleotide sequence ID" value="NZ_JRLV01000007.1"/>
</dbReference>
<proteinExistence type="predicted"/>
<gene>
    <name evidence="2" type="ORF">Q763_08085</name>
</gene>
<dbReference type="STRING" id="1406840.Q763_08085"/>
<sequence length="151" mass="16940">MKKIFLTIVLAAFTASCISTRNTIKNIDNTARMPNLSKERTFIITETAQNNKYGYDQDWPVNLGFLPVQTAEINVKRYFDALTGPEGQKITYTKQEACCPFPSERNSMGAGLLDVYEVTWDGLATPVKIYINLYEKGKIMAPAGFGIKELK</sequence>
<name>A0A0A2LMQ8_9FLAO</name>
<dbReference type="Proteomes" id="UP000030129">
    <property type="component" value="Unassembled WGS sequence"/>
</dbReference>
<feature type="chain" id="PRO_5001991155" evidence="1">
    <location>
        <begin position="22"/>
        <end position="151"/>
    </location>
</feature>
<dbReference type="eggNOG" id="ENOG5033156">
    <property type="taxonomic scope" value="Bacteria"/>
</dbReference>
<protein>
    <submittedName>
        <fullName evidence="2">2-dehydro-3-deoxyphosphooctonate aldolase</fullName>
    </submittedName>
</protein>
<comment type="caution">
    <text evidence="2">The sequence shown here is derived from an EMBL/GenBank/DDBJ whole genome shotgun (WGS) entry which is preliminary data.</text>
</comment>
<dbReference type="EMBL" id="JRLV01000007">
    <property type="protein sequence ID" value="KGO81592.1"/>
    <property type="molecule type" value="Genomic_DNA"/>
</dbReference>
<keyword evidence="3" id="KW-1185">Reference proteome</keyword>
<evidence type="ECO:0000313" key="2">
    <source>
        <dbReference type="EMBL" id="KGO81592.1"/>
    </source>
</evidence>
<evidence type="ECO:0000313" key="3">
    <source>
        <dbReference type="Proteomes" id="UP000030129"/>
    </source>
</evidence>
<reference evidence="2 3" key="1">
    <citation type="submission" date="2013-09" db="EMBL/GenBank/DDBJ databases">
        <authorList>
            <person name="Zeng Z."/>
            <person name="Chen C."/>
        </authorList>
    </citation>
    <scope>NUCLEOTIDE SEQUENCE [LARGE SCALE GENOMIC DNA]</scope>
    <source>
        <strain evidence="2 3">F44-8</strain>
    </source>
</reference>
<dbReference type="PROSITE" id="PS51257">
    <property type="entry name" value="PROKAR_LIPOPROTEIN"/>
    <property type="match status" value="1"/>
</dbReference>
<keyword evidence="1" id="KW-0732">Signal</keyword>
<evidence type="ECO:0000256" key="1">
    <source>
        <dbReference type="SAM" id="SignalP"/>
    </source>
</evidence>